<accession>A0A0K2TCQ5</accession>
<name>A0A0K2TCQ5_LEPSM</name>
<sequence>MAETLVSNCQQMLDRCD</sequence>
<protein>
    <submittedName>
        <fullName evidence="1">Uncharacterized protein</fullName>
    </submittedName>
</protein>
<dbReference type="AlphaFoldDB" id="A0A0K2TCQ5"/>
<reference evidence="1" key="1">
    <citation type="submission" date="2014-05" db="EMBL/GenBank/DDBJ databases">
        <authorList>
            <person name="Chronopoulou M."/>
        </authorList>
    </citation>
    <scope>NUCLEOTIDE SEQUENCE</scope>
    <source>
        <tissue evidence="1">Whole organism</tissue>
    </source>
</reference>
<proteinExistence type="predicted"/>
<evidence type="ECO:0000313" key="1">
    <source>
        <dbReference type="EMBL" id="CDW23246.1"/>
    </source>
</evidence>
<organism evidence="1">
    <name type="scientific">Lepeophtheirus salmonis</name>
    <name type="common">Salmon louse</name>
    <name type="synonym">Caligus salmonis</name>
    <dbReference type="NCBI Taxonomy" id="72036"/>
    <lineage>
        <taxon>Eukaryota</taxon>
        <taxon>Metazoa</taxon>
        <taxon>Ecdysozoa</taxon>
        <taxon>Arthropoda</taxon>
        <taxon>Crustacea</taxon>
        <taxon>Multicrustacea</taxon>
        <taxon>Hexanauplia</taxon>
        <taxon>Copepoda</taxon>
        <taxon>Siphonostomatoida</taxon>
        <taxon>Caligidae</taxon>
        <taxon>Lepeophtheirus</taxon>
    </lineage>
</organism>
<dbReference type="EMBL" id="HACA01005885">
    <property type="protein sequence ID" value="CDW23246.1"/>
    <property type="molecule type" value="Transcribed_RNA"/>
</dbReference>